<feature type="region of interest" description="Disordered" evidence="1">
    <location>
        <begin position="26"/>
        <end position="86"/>
    </location>
</feature>
<gene>
    <name evidence="3" type="ORF">FB556_2518</name>
</gene>
<feature type="chain" id="PRO_5022197009" evidence="2">
    <location>
        <begin position="31"/>
        <end position="86"/>
    </location>
</feature>
<dbReference type="Proteomes" id="UP000319746">
    <property type="component" value="Unassembled WGS sequence"/>
</dbReference>
<dbReference type="PROSITE" id="PS51257">
    <property type="entry name" value="PROKAR_LIPOPROTEIN"/>
    <property type="match status" value="1"/>
</dbReference>
<sequence>MSRITTKNTLLTSVLLASLLLSGCGSEASAPRETDDVPSETATAELKNDTEVSAVAEDQDLGASESADAGQGDVEAALAERGLQFS</sequence>
<organism evidence="3 4">
    <name type="scientific">Enteractinococcus coprophilus</name>
    <dbReference type="NCBI Taxonomy" id="1027633"/>
    <lineage>
        <taxon>Bacteria</taxon>
        <taxon>Bacillati</taxon>
        <taxon>Actinomycetota</taxon>
        <taxon>Actinomycetes</taxon>
        <taxon>Micrococcales</taxon>
        <taxon>Micrococcaceae</taxon>
    </lineage>
</organism>
<proteinExistence type="predicted"/>
<comment type="caution">
    <text evidence="3">The sequence shown here is derived from an EMBL/GenBank/DDBJ whole genome shotgun (WGS) entry which is preliminary data.</text>
</comment>
<evidence type="ECO:0000256" key="1">
    <source>
        <dbReference type="SAM" id="MobiDB-lite"/>
    </source>
</evidence>
<name>A0A543A0D7_9MICC</name>
<protein>
    <submittedName>
        <fullName evidence="3">Uncharacterized protein</fullName>
    </submittedName>
</protein>
<accession>A0A543A0D7</accession>
<keyword evidence="4" id="KW-1185">Reference proteome</keyword>
<dbReference type="OrthoDB" id="4990943at2"/>
<reference evidence="3 4" key="1">
    <citation type="submission" date="2019-06" db="EMBL/GenBank/DDBJ databases">
        <title>Sequencing the genomes of 1000 actinobacteria strains.</title>
        <authorList>
            <person name="Klenk H.-P."/>
        </authorList>
    </citation>
    <scope>NUCLEOTIDE SEQUENCE [LARGE SCALE GENOMIC DNA]</scope>
    <source>
        <strain evidence="3 4">DSM 24083</strain>
    </source>
</reference>
<keyword evidence="2" id="KW-0732">Signal</keyword>
<evidence type="ECO:0000256" key="2">
    <source>
        <dbReference type="SAM" id="SignalP"/>
    </source>
</evidence>
<dbReference type="EMBL" id="VFOU01000004">
    <property type="protein sequence ID" value="TQL66039.1"/>
    <property type="molecule type" value="Genomic_DNA"/>
</dbReference>
<dbReference type="AlphaFoldDB" id="A0A543A0D7"/>
<dbReference type="RefSeq" id="WP_141868151.1">
    <property type="nucleotide sequence ID" value="NZ_BAABAN010000017.1"/>
</dbReference>
<evidence type="ECO:0000313" key="3">
    <source>
        <dbReference type="EMBL" id="TQL66039.1"/>
    </source>
</evidence>
<feature type="signal peptide" evidence="2">
    <location>
        <begin position="1"/>
        <end position="30"/>
    </location>
</feature>
<evidence type="ECO:0000313" key="4">
    <source>
        <dbReference type="Proteomes" id="UP000319746"/>
    </source>
</evidence>